<gene>
    <name evidence="2" type="ORF">WR25_26021</name>
</gene>
<accession>A0A2A2K4T0</accession>
<feature type="region of interest" description="Disordered" evidence="1">
    <location>
        <begin position="259"/>
        <end position="279"/>
    </location>
</feature>
<keyword evidence="3" id="KW-1185">Reference proteome</keyword>
<feature type="compositionally biased region" description="Basic and acidic residues" evidence="1">
    <location>
        <begin position="270"/>
        <end position="279"/>
    </location>
</feature>
<dbReference type="Proteomes" id="UP000218231">
    <property type="component" value="Unassembled WGS sequence"/>
</dbReference>
<evidence type="ECO:0000313" key="3">
    <source>
        <dbReference type="Proteomes" id="UP000218231"/>
    </source>
</evidence>
<comment type="caution">
    <text evidence="2">The sequence shown here is derived from an EMBL/GenBank/DDBJ whole genome shotgun (WGS) entry which is preliminary data.</text>
</comment>
<dbReference type="AlphaFoldDB" id="A0A2A2K4T0"/>
<feature type="region of interest" description="Disordered" evidence="1">
    <location>
        <begin position="221"/>
        <end position="244"/>
    </location>
</feature>
<dbReference type="EMBL" id="LIAE01009663">
    <property type="protein sequence ID" value="PAV68915.1"/>
    <property type="molecule type" value="Genomic_DNA"/>
</dbReference>
<protein>
    <submittedName>
        <fullName evidence="2">Uncharacterized protein</fullName>
    </submittedName>
</protein>
<proteinExistence type="predicted"/>
<feature type="region of interest" description="Disordered" evidence="1">
    <location>
        <begin position="96"/>
        <end position="115"/>
    </location>
</feature>
<reference evidence="2 3" key="1">
    <citation type="journal article" date="2017" name="Curr. Biol.">
        <title>Genome architecture and evolution of a unichromosomal asexual nematode.</title>
        <authorList>
            <person name="Fradin H."/>
            <person name="Zegar C."/>
            <person name="Gutwein M."/>
            <person name="Lucas J."/>
            <person name="Kovtun M."/>
            <person name="Corcoran D."/>
            <person name="Baugh L.R."/>
            <person name="Kiontke K."/>
            <person name="Gunsalus K."/>
            <person name="Fitch D.H."/>
            <person name="Piano F."/>
        </authorList>
    </citation>
    <scope>NUCLEOTIDE SEQUENCE [LARGE SCALE GENOMIC DNA]</scope>
    <source>
        <strain evidence="2">PF1309</strain>
    </source>
</reference>
<organism evidence="2 3">
    <name type="scientific">Diploscapter pachys</name>
    <dbReference type="NCBI Taxonomy" id="2018661"/>
    <lineage>
        <taxon>Eukaryota</taxon>
        <taxon>Metazoa</taxon>
        <taxon>Ecdysozoa</taxon>
        <taxon>Nematoda</taxon>
        <taxon>Chromadorea</taxon>
        <taxon>Rhabditida</taxon>
        <taxon>Rhabditina</taxon>
        <taxon>Rhabditomorpha</taxon>
        <taxon>Rhabditoidea</taxon>
        <taxon>Rhabditidae</taxon>
        <taxon>Diploscapter</taxon>
    </lineage>
</organism>
<sequence length="279" mass="30416">MVPMPEPLTLSDYGRLNAMLGPDRDSGEEAIRAALRTAAQLQHLQTMRMVFADRTGETFDPAKVTRNLERLSGQDLSEVRHASRARVLIARCSKGEDGRKRRRRYKPFPPTERQPVAPGIFAERRRLAPERSREVGERNAIGMGDAHRGPLVRREGTVVTVYQSKEVGAGEQRGPGPSHPVRERIHRHRPVERAQGGDIGLGPYRAGAKAVSLRMGAAQAEVTGTPAHRSGGATEASGDGREACRIPVRLAQQIVLLTGPVPAPAPPDPEATRKLLDRG</sequence>
<name>A0A2A2K4T0_9BILA</name>
<evidence type="ECO:0000256" key="1">
    <source>
        <dbReference type="SAM" id="MobiDB-lite"/>
    </source>
</evidence>
<evidence type="ECO:0000313" key="2">
    <source>
        <dbReference type="EMBL" id="PAV68915.1"/>
    </source>
</evidence>